<dbReference type="GO" id="GO:0030288">
    <property type="term" value="C:outer membrane-bounded periplasmic space"/>
    <property type="evidence" value="ECO:0007669"/>
    <property type="project" value="UniProtKB-ARBA"/>
</dbReference>
<dbReference type="SUPFAM" id="SSF53850">
    <property type="entry name" value="Periplasmic binding protein-like II"/>
    <property type="match status" value="1"/>
</dbReference>
<protein>
    <submittedName>
        <fullName evidence="5">Glutathione-binding protein GsiB</fullName>
    </submittedName>
</protein>
<accession>A0A1Y5TIN5</accession>
<gene>
    <name evidence="5" type="primary">gsiB_2</name>
    <name evidence="5" type="ORF">ROA7023_02850</name>
</gene>
<dbReference type="RefSeq" id="WP_085879668.1">
    <property type="nucleotide sequence ID" value="NZ_FWFZ01000015.1"/>
</dbReference>
<dbReference type="GO" id="GO:0015833">
    <property type="term" value="P:peptide transport"/>
    <property type="evidence" value="ECO:0007669"/>
    <property type="project" value="TreeGrafter"/>
</dbReference>
<dbReference type="Gene3D" id="3.40.190.10">
    <property type="entry name" value="Periplasmic binding protein-like II"/>
    <property type="match status" value="1"/>
</dbReference>
<evidence type="ECO:0000259" key="4">
    <source>
        <dbReference type="Pfam" id="PF00496"/>
    </source>
</evidence>
<dbReference type="InterPro" id="IPR039424">
    <property type="entry name" value="SBP_5"/>
</dbReference>
<evidence type="ECO:0000313" key="5">
    <source>
        <dbReference type="EMBL" id="SLN61258.1"/>
    </source>
</evidence>
<dbReference type="OrthoDB" id="9803988at2"/>
<keyword evidence="6" id="KW-1185">Reference proteome</keyword>
<dbReference type="AlphaFoldDB" id="A0A1Y5TIN5"/>
<evidence type="ECO:0000256" key="3">
    <source>
        <dbReference type="ARBA" id="ARBA00022729"/>
    </source>
</evidence>
<dbReference type="InterPro" id="IPR030678">
    <property type="entry name" value="Peptide/Ni-bd"/>
</dbReference>
<feature type="domain" description="Solute-binding protein family 5" evidence="4">
    <location>
        <begin position="89"/>
        <end position="437"/>
    </location>
</feature>
<dbReference type="GO" id="GO:1904680">
    <property type="term" value="F:peptide transmembrane transporter activity"/>
    <property type="evidence" value="ECO:0007669"/>
    <property type="project" value="TreeGrafter"/>
</dbReference>
<evidence type="ECO:0000256" key="1">
    <source>
        <dbReference type="ARBA" id="ARBA00004418"/>
    </source>
</evidence>
<dbReference type="PANTHER" id="PTHR30290:SF38">
    <property type="entry name" value="D,D-DIPEPTIDE-BINDING PERIPLASMIC PROTEIN DDPA-RELATED"/>
    <property type="match status" value="1"/>
</dbReference>
<dbReference type="GO" id="GO:0043190">
    <property type="term" value="C:ATP-binding cassette (ABC) transporter complex"/>
    <property type="evidence" value="ECO:0007669"/>
    <property type="project" value="InterPro"/>
</dbReference>
<reference evidence="5 6" key="1">
    <citation type="submission" date="2017-03" db="EMBL/GenBank/DDBJ databases">
        <authorList>
            <person name="Afonso C.L."/>
            <person name="Miller P.J."/>
            <person name="Scott M.A."/>
            <person name="Spackman E."/>
            <person name="Goraichik I."/>
            <person name="Dimitrov K.M."/>
            <person name="Suarez D.L."/>
            <person name="Swayne D.E."/>
        </authorList>
    </citation>
    <scope>NUCLEOTIDE SEQUENCE [LARGE SCALE GENOMIC DNA]</scope>
    <source>
        <strain evidence="5 6">CECT 7023</strain>
    </source>
</reference>
<name>A0A1Y5TIN5_9RHOB</name>
<dbReference type="Pfam" id="PF00496">
    <property type="entry name" value="SBP_bac_5"/>
    <property type="match status" value="1"/>
</dbReference>
<comment type="similarity">
    <text evidence="2">Belongs to the bacterial solute-binding protein 5 family.</text>
</comment>
<dbReference type="Gene3D" id="3.10.105.10">
    <property type="entry name" value="Dipeptide-binding Protein, Domain 3"/>
    <property type="match status" value="1"/>
</dbReference>
<proteinExistence type="inferred from homology"/>
<dbReference type="EMBL" id="FWFZ01000015">
    <property type="protein sequence ID" value="SLN61258.1"/>
    <property type="molecule type" value="Genomic_DNA"/>
</dbReference>
<dbReference type="Proteomes" id="UP000193900">
    <property type="component" value="Unassembled WGS sequence"/>
</dbReference>
<dbReference type="InterPro" id="IPR000914">
    <property type="entry name" value="SBP_5_dom"/>
</dbReference>
<organism evidence="5 6">
    <name type="scientific">Roseisalinus antarcticus</name>
    <dbReference type="NCBI Taxonomy" id="254357"/>
    <lineage>
        <taxon>Bacteria</taxon>
        <taxon>Pseudomonadati</taxon>
        <taxon>Pseudomonadota</taxon>
        <taxon>Alphaproteobacteria</taxon>
        <taxon>Rhodobacterales</taxon>
        <taxon>Roseobacteraceae</taxon>
        <taxon>Roseisalinus</taxon>
    </lineage>
</organism>
<comment type="subcellular location">
    <subcellularLocation>
        <location evidence="1">Periplasm</location>
    </subcellularLocation>
</comment>
<keyword evidence="3" id="KW-0732">Signal</keyword>
<dbReference type="PIRSF" id="PIRSF002741">
    <property type="entry name" value="MppA"/>
    <property type="match status" value="1"/>
</dbReference>
<evidence type="ECO:0000313" key="6">
    <source>
        <dbReference type="Proteomes" id="UP000193900"/>
    </source>
</evidence>
<dbReference type="Gene3D" id="3.90.76.10">
    <property type="entry name" value="Dipeptide-binding Protein, Domain 1"/>
    <property type="match status" value="1"/>
</dbReference>
<dbReference type="PANTHER" id="PTHR30290">
    <property type="entry name" value="PERIPLASMIC BINDING COMPONENT OF ABC TRANSPORTER"/>
    <property type="match status" value="1"/>
</dbReference>
<evidence type="ECO:0000256" key="2">
    <source>
        <dbReference type="ARBA" id="ARBA00005695"/>
    </source>
</evidence>
<sequence length="520" mass="56762">MTDVSRPPTPRPFGARLLETAGALATAVVLALPGSAALAQDIVQGGDLRAALTGEPDVLDPATSSIYTGAQVYEGIFNKLIDIAPDGTFIPDLATSWEQTAPTTWTFTLRDDVTFHNGEAFTSADVKYSFERILDPATASAYAGLYTQIDSIDTPDPTTVVFNLKSTFGPFLTNMATNGQIVNQTAIETGDPARSPVGTGPFEFVEWVQGDHITVTRNEDYFKDDRPYLDSITFRFLPVDQSRITALSTGELDWVDAIPLQLVPSLSQDERFNYVTSPVAGIPDYLAMNTQVAPFDDVRVRQAVALAINREDIRAVAYLGTGELGLIEMPTGSKWYDDTGVFAAERDVEAARALLAEAGYPDGLSIEYLGLTQYPELLKTGQVVRESLKDIGIDMNIRAVEVSVWFDAFVSGGYQITSAYQERTIDPDNFYTLVLRSGAPVNTTGYVNPELDALIDEAAAATDMEERMALYRQVREIALTDAPLVFTHFETLNYLMNDNVAGSTITPTLSLHMEDVGFTE</sequence>